<protein>
    <submittedName>
        <fullName evidence="2">Uncharacterized protein</fullName>
    </submittedName>
</protein>
<accession>A0ABU9G0R2</accession>
<evidence type="ECO:0000313" key="3">
    <source>
        <dbReference type="Proteomes" id="UP001377160"/>
    </source>
</evidence>
<feature type="non-terminal residue" evidence="2">
    <location>
        <position position="76"/>
    </location>
</feature>
<gene>
    <name evidence="2" type="ORF">V8Z71_23860</name>
</gene>
<comment type="caution">
    <text evidence="2">The sequence shown here is derived from an EMBL/GenBank/DDBJ whole genome shotgun (WGS) entry which is preliminary data.</text>
</comment>
<feature type="compositionally biased region" description="Polar residues" evidence="1">
    <location>
        <begin position="50"/>
        <end position="65"/>
    </location>
</feature>
<name>A0ABU9G0R2_9VIBR</name>
<reference evidence="2 3" key="1">
    <citation type="submission" date="2024-02" db="EMBL/GenBank/DDBJ databases">
        <title>Bacteria isolated from the canopy kelp, Nereocystis luetkeana.</title>
        <authorList>
            <person name="Pfister C.A."/>
            <person name="Younker I.T."/>
            <person name="Light S.H."/>
        </authorList>
    </citation>
    <scope>NUCLEOTIDE SEQUENCE [LARGE SCALE GENOMIC DNA]</scope>
    <source>
        <strain evidence="2 3">TI.1.15</strain>
    </source>
</reference>
<sequence>ESEATLCELEQAKPLINTQGIGNDLLLSPTDAGQYSLKIQFTTSTPTLPVTKGQYSTSSTPQRNLLDTRLTEVEGE</sequence>
<feature type="non-terminal residue" evidence="2">
    <location>
        <position position="1"/>
    </location>
</feature>
<organism evidence="2 3">
    <name type="scientific">Vibrio echinoideorum</name>
    <dbReference type="NCBI Taxonomy" id="2100116"/>
    <lineage>
        <taxon>Bacteria</taxon>
        <taxon>Pseudomonadati</taxon>
        <taxon>Pseudomonadota</taxon>
        <taxon>Gammaproteobacteria</taxon>
        <taxon>Vibrionales</taxon>
        <taxon>Vibrionaceae</taxon>
        <taxon>Vibrio</taxon>
    </lineage>
</organism>
<proteinExistence type="predicted"/>
<dbReference type="RefSeq" id="WP_341636220.1">
    <property type="nucleotide sequence ID" value="NZ_JBANDX010000115.1"/>
</dbReference>
<keyword evidence="3" id="KW-1185">Reference proteome</keyword>
<evidence type="ECO:0000313" key="2">
    <source>
        <dbReference type="EMBL" id="MEL0611340.1"/>
    </source>
</evidence>
<dbReference type="EMBL" id="JBANDX010000115">
    <property type="protein sequence ID" value="MEL0611340.1"/>
    <property type="molecule type" value="Genomic_DNA"/>
</dbReference>
<feature type="region of interest" description="Disordered" evidence="1">
    <location>
        <begin position="50"/>
        <end position="76"/>
    </location>
</feature>
<evidence type="ECO:0000256" key="1">
    <source>
        <dbReference type="SAM" id="MobiDB-lite"/>
    </source>
</evidence>
<dbReference type="Proteomes" id="UP001377160">
    <property type="component" value="Unassembled WGS sequence"/>
</dbReference>